<comment type="similarity">
    <text evidence="6">Belongs to the BI1 family.</text>
</comment>
<keyword evidence="4 6" id="KW-1133">Transmembrane helix</keyword>
<dbReference type="EMBL" id="QPGB01000001">
    <property type="protein sequence ID" value="RCS59544.1"/>
    <property type="molecule type" value="Genomic_DNA"/>
</dbReference>
<feature type="transmembrane region" description="Helical" evidence="6">
    <location>
        <begin position="31"/>
        <end position="49"/>
    </location>
</feature>
<dbReference type="RefSeq" id="WP_114401694.1">
    <property type="nucleotide sequence ID" value="NZ_QPGB01000001.1"/>
</dbReference>
<dbReference type="Pfam" id="PF01027">
    <property type="entry name" value="Bax1-I"/>
    <property type="match status" value="1"/>
</dbReference>
<proteinExistence type="inferred from homology"/>
<keyword evidence="2" id="KW-1003">Cell membrane</keyword>
<feature type="transmembrane region" description="Helical" evidence="6">
    <location>
        <begin position="204"/>
        <end position="230"/>
    </location>
</feature>
<feature type="transmembrane region" description="Helical" evidence="6">
    <location>
        <begin position="151"/>
        <end position="169"/>
    </location>
</feature>
<keyword evidence="5 6" id="KW-0472">Membrane</keyword>
<evidence type="ECO:0000256" key="5">
    <source>
        <dbReference type="ARBA" id="ARBA00023136"/>
    </source>
</evidence>
<dbReference type="CDD" id="cd10433">
    <property type="entry name" value="YccA_like"/>
    <property type="match status" value="1"/>
</dbReference>
<comment type="subcellular location">
    <subcellularLocation>
        <location evidence="1">Cell membrane</location>
        <topology evidence="1">Multi-pass membrane protein</topology>
    </subcellularLocation>
</comment>
<comment type="caution">
    <text evidence="7">The sequence shown here is derived from an EMBL/GenBank/DDBJ whole genome shotgun (WGS) entry which is preliminary data.</text>
</comment>
<feature type="transmembrane region" description="Helical" evidence="6">
    <location>
        <begin position="86"/>
        <end position="107"/>
    </location>
</feature>
<evidence type="ECO:0000313" key="7">
    <source>
        <dbReference type="EMBL" id="RCS59544.1"/>
    </source>
</evidence>
<dbReference type="OrthoDB" id="9813298at2"/>
<dbReference type="InterPro" id="IPR006214">
    <property type="entry name" value="Bax_inhibitor_1-related"/>
</dbReference>
<evidence type="ECO:0000256" key="3">
    <source>
        <dbReference type="ARBA" id="ARBA00022692"/>
    </source>
</evidence>
<evidence type="ECO:0000313" key="8">
    <source>
        <dbReference type="Proteomes" id="UP000252357"/>
    </source>
</evidence>
<keyword evidence="3 6" id="KW-0812">Transmembrane</keyword>
<evidence type="ECO:0000256" key="6">
    <source>
        <dbReference type="RuleBase" id="RU004379"/>
    </source>
</evidence>
<feature type="transmembrane region" description="Helical" evidence="6">
    <location>
        <begin position="61"/>
        <end position="79"/>
    </location>
</feature>
<dbReference type="PANTHER" id="PTHR23291">
    <property type="entry name" value="BAX INHIBITOR-RELATED"/>
    <property type="match status" value="1"/>
</dbReference>
<evidence type="ECO:0000256" key="2">
    <source>
        <dbReference type="ARBA" id="ARBA00022475"/>
    </source>
</evidence>
<dbReference type="PANTHER" id="PTHR23291:SF115">
    <property type="entry name" value="MODULATOR OF FTSH PROTEASE YCCA"/>
    <property type="match status" value="1"/>
</dbReference>
<name>A0A368L7F1_9BURK</name>
<gene>
    <name evidence="7" type="ORF">DU000_02130</name>
</gene>
<reference evidence="7 8" key="1">
    <citation type="journal article" date="2018" name="Int. J. Syst. Evol. Microbiol.">
        <title>Parvibium lacunae gen. nov., sp. nov., a new member of the family Alcaligenaceae isolated from a freshwater pond.</title>
        <authorList>
            <person name="Chen W.M."/>
            <person name="Xie P.B."/>
            <person name="Hsu M.Y."/>
            <person name="Sheu S.Y."/>
        </authorList>
    </citation>
    <scope>NUCLEOTIDE SEQUENCE [LARGE SCALE GENOMIC DNA]</scope>
    <source>
        <strain evidence="7 8">KMB9</strain>
    </source>
</reference>
<organism evidence="7 8">
    <name type="scientific">Parvibium lacunae</name>
    <dbReference type="NCBI Taxonomy" id="1888893"/>
    <lineage>
        <taxon>Bacteria</taxon>
        <taxon>Pseudomonadati</taxon>
        <taxon>Pseudomonadota</taxon>
        <taxon>Betaproteobacteria</taxon>
        <taxon>Burkholderiales</taxon>
        <taxon>Alcaligenaceae</taxon>
        <taxon>Parvibium</taxon>
    </lineage>
</organism>
<evidence type="ECO:0000256" key="4">
    <source>
        <dbReference type="ARBA" id="ARBA00022989"/>
    </source>
</evidence>
<keyword evidence="8" id="KW-1185">Reference proteome</keyword>
<dbReference type="GO" id="GO:0005886">
    <property type="term" value="C:plasma membrane"/>
    <property type="evidence" value="ECO:0007669"/>
    <property type="project" value="UniProtKB-SubCell"/>
</dbReference>
<evidence type="ECO:0000256" key="1">
    <source>
        <dbReference type="ARBA" id="ARBA00004651"/>
    </source>
</evidence>
<feature type="transmembrane region" description="Helical" evidence="6">
    <location>
        <begin position="175"/>
        <end position="192"/>
    </location>
</feature>
<dbReference type="AlphaFoldDB" id="A0A368L7F1"/>
<feature type="transmembrane region" description="Helical" evidence="6">
    <location>
        <begin position="119"/>
        <end position="139"/>
    </location>
</feature>
<sequence>MNQPFGQMQEYGYSQTRDSLLVRNRVLRNTYLLLALSLIPTVLGAWLGIATGLRQVMSGSPILSLIVFLAGAFGFMFAIEKNKNSSLGVVLLLGFTLFMGIMLSRLVGSVLGLANGAQLIMMAFGGTAAIFGVMATIATVSKRNFSGLGKWLFVGALVLLVASVIGVVFQLSAMMIAMSVLAIAIFSLYMLYDVNQIVNGGETNYISATLALYLDIYNVFSNLLALLGIFGGDRE</sequence>
<dbReference type="Proteomes" id="UP000252357">
    <property type="component" value="Unassembled WGS sequence"/>
</dbReference>
<protein>
    <submittedName>
        <fullName evidence="7">BAX inhibitor (BI)-1/YccA family protein</fullName>
    </submittedName>
</protein>
<accession>A0A368L7F1</accession>